<protein>
    <submittedName>
        <fullName evidence="1">Transposon Tf2-9 poly</fullName>
    </submittedName>
</protein>
<proteinExistence type="predicted"/>
<dbReference type="AlphaFoldDB" id="A0A7D9LKH3"/>
<dbReference type="GO" id="GO:0004190">
    <property type="term" value="F:aspartic-type endopeptidase activity"/>
    <property type="evidence" value="ECO:0007669"/>
    <property type="project" value="InterPro"/>
</dbReference>
<dbReference type="SMART" id="SM00343">
    <property type="entry name" value="ZnF_C2HC"/>
    <property type="match status" value="2"/>
</dbReference>
<dbReference type="SUPFAM" id="SSF50630">
    <property type="entry name" value="Acid proteases"/>
    <property type="match status" value="1"/>
</dbReference>
<name>A0A7D9LKH3_PARCT</name>
<dbReference type="SUPFAM" id="SSF57756">
    <property type="entry name" value="Retrovirus zinc finger-like domains"/>
    <property type="match status" value="1"/>
</dbReference>
<organism evidence="1 2">
    <name type="scientific">Paramuricea clavata</name>
    <name type="common">Red gorgonian</name>
    <name type="synonym">Violescent sea-whip</name>
    <dbReference type="NCBI Taxonomy" id="317549"/>
    <lineage>
        <taxon>Eukaryota</taxon>
        <taxon>Metazoa</taxon>
        <taxon>Cnidaria</taxon>
        <taxon>Anthozoa</taxon>
        <taxon>Octocorallia</taxon>
        <taxon>Malacalcyonacea</taxon>
        <taxon>Plexauridae</taxon>
        <taxon>Paramuricea</taxon>
    </lineage>
</organism>
<dbReference type="InterPro" id="IPR021109">
    <property type="entry name" value="Peptidase_aspartic_dom_sf"/>
</dbReference>
<reference evidence="1" key="1">
    <citation type="submission" date="2020-04" db="EMBL/GenBank/DDBJ databases">
        <authorList>
            <person name="Alioto T."/>
            <person name="Alioto T."/>
            <person name="Gomez Garrido J."/>
        </authorList>
    </citation>
    <scope>NUCLEOTIDE SEQUENCE</scope>
    <source>
        <strain evidence="1">A484AB</strain>
    </source>
</reference>
<evidence type="ECO:0000313" key="2">
    <source>
        <dbReference type="Proteomes" id="UP001152795"/>
    </source>
</evidence>
<gene>
    <name evidence="1" type="ORF">PACLA_8A066477</name>
</gene>
<dbReference type="GO" id="GO:0006508">
    <property type="term" value="P:proteolysis"/>
    <property type="evidence" value="ECO:0007669"/>
    <property type="project" value="InterPro"/>
</dbReference>
<comment type="caution">
    <text evidence="1">The sequence shown here is derived from an EMBL/GenBank/DDBJ whole genome shotgun (WGS) entry which is preliminary data.</text>
</comment>
<accession>A0A7D9LKH3</accession>
<keyword evidence="2" id="KW-1185">Reference proteome</keyword>
<dbReference type="OrthoDB" id="5988657at2759"/>
<evidence type="ECO:0000313" key="1">
    <source>
        <dbReference type="EMBL" id="CAB4034486.1"/>
    </source>
</evidence>
<dbReference type="EMBL" id="CACRXK020020158">
    <property type="protein sequence ID" value="CAB4034486.1"/>
    <property type="molecule type" value="Genomic_DNA"/>
</dbReference>
<sequence length="356" mass="40324">MAKVLDLPKLQPFTLGETSTISQRWRKWIKSFEYYIAASGINDKKQQRAILLHLAGPEVQDIFETLEDTGNDIDTAIAKLTSYFEPQKNIPFERHNFRQTTQLQGETIEQLAIRLKHQVKFCEYGNPNDMIRDQIIEHCSSSRLRRRLLREPELTLEKTFEIGRSFEASERQASQIEADSLKTTDLGVNAIRSKAASSRYPTSIQTGCSNIVCYCCGNAGHRAKDPRCPAEGMSCNKCHKLGHFARVCRQLKPTNKPEFQNPTSKNKNEIYKQNTGSHGEIRYVYGAPHPATGESSSDDEYVFELGATGKMPRATVQIGNFPVDLIVDSGATVNVLDNETFPKQISNYFHMDHQHH</sequence>
<dbReference type="InterPro" id="IPR001878">
    <property type="entry name" value="Znf_CCHC"/>
</dbReference>
<dbReference type="PROSITE" id="PS00141">
    <property type="entry name" value="ASP_PROTEASE"/>
    <property type="match status" value="1"/>
</dbReference>
<dbReference type="GO" id="GO:0008270">
    <property type="term" value="F:zinc ion binding"/>
    <property type="evidence" value="ECO:0007669"/>
    <property type="project" value="InterPro"/>
</dbReference>
<dbReference type="PANTHER" id="PTHR33198">
    <property type="entry name" value="ANK_REP_REGION DOMAIN-CONTAINING PROTEIN-RELATED"/>
    <property type="match status" value="1"/>
</dbReference>
<dbReference type="PANTHER" id="PTHR33198:SF20">
    <property type="entry name" value="RETROTRANSPOSON GAG DOMAIN-CONTAINING PROTEIN"/>
    <property type="match status" value="1"/>
</dbReference>
<dbReference type="GO" id="GO:0003676">
    <property type="term" value="F:nucleic acid binding"/>
    <property type="evidence" value="ECO:0007669"/>
    <property type="project" value="InterPro"/>
</dbReference>
<dbReference type="Proteomes" id="UP001152795">
    <property type="component" value="Unassembled WGS sequence"/>
</dbReference>
<dbReference type="InterPro" id="IPR001969">
    <property type="entry name" value="Aspartic_peptidase_AS"/>
</dbReference>
<dbReference type="InterPro" id="IPR036875">
    <property type="entry name" value="Znf_CCHC_sf"/>
</dbReference>
<dbReference type="Gene3D" id="4.10.60.10">
    <property type="entry name" value="Zinc finger, CCHC-type"/>
    <property type="match status" value="1"/>
</dbReference>